<dbReference type="AlphaFoldDB" id="A0A4Y2J251"/>
<name>A0A4Y2J251_ARAVE</name>
<keyword evidence="1" id="KW-0812">Transmembrane</keyword>
<accession>A0A4Y2J251</accession>
<evidence type="ECO:0000313" key="3">
    <source>
        <dbReference type="Proteomes" id="UP000499080"/>
    </source>
</evidence>
<protein>
    <submittedName>
        <fullName evidence="2">Uncharacterized protein</fullName>
    </submittedName>
</protein>
<reference evidence="2 3" key="1">
    <citation type="journal article" date="2019" name="Sci. Rep.">
        <title>Orb-weaving spider Araneus ventricosus genome elucidates the spidroin gene catalogue.</title>
        <authorList>
            <person name="Kono N."/>
            <person name="Nakamura H."/>
            <person name="Ohtoshi R."/>
            <person name="Moran D.A.P."/>
            <person name="Shinohara A."/>
            <person name="Yoshida Y."/>
            <person name="Fujiwara M."/>
            <person name="Mori M."/>
            <person name="Tomita M."/>
            <person name="Arakawa K."/>
        </authorList>
    </citation>
    <scope>NUCLEOTIDE SEQUENCE [LARGE SCALE GENOMIC DNA]</scope>
</reference>
<evidence type="ECO:0000313" key="2">
    <source>
        <dbReference type="EMBL" id="GBM84253.1"/>
    </source>
</evidence>
<evidence type="ECO:0000256" key="1">
    <source>
        <dbReference type="SAM" id="Phobius"/>
    </source>
</evidence>
<keyword evidence="1" id="KW-1133">Transmembrane helix</keyword>
<feature type="transmembrane region" description="Helical" evidence="1">
    <location>
        <begin position="69"/>
        <end position="86"/>
    </location>
</feature>
<sequence>VDAWSIFSQSTTHLAPHSSFHMSSLGPSSQSTTHLGTFHCSKLPMFGLFFLVYLFTWYLYSLFLLSVDVWFIFLALPLHSGNFVIARSHMC</sequence>
<comment type="caution">
    <text evidence="2">The sequence shown here is derived from an EMBL/GenBank/DDBJ whole genome shotgun (WGS) entry which is preliminary data.</text>
</comment>
<organism evidence="2 3">
    <name type="scientific">Araneus ventricosus</name>
    <name type="common">Orbweaver spider</name>
    <name type="synonym">Epeira ventricosa</name>
    <dbReference type="NCBI Taxonomy" id="182803"/>
    <lineage>
        <taxon>Eukaryota</taxon>
        <taxon>Metazoa</taxon>
        <taxon>Ecdysozoa</taxon>
        <taxon>Arthropoda</taxon>
        <taxon>Chelicerata</taxon>
        <taxon>Arachnida</taxon>
        <taxon>Araneae</taxon>
        <taxon>Araneomorphae</taxon>
        <taxon>Entelegynae</taxon>
        <taxon>Araneoidea</taxon>
        <taxon>Araneidae</taxon>
        <taxon>Araneus</taxon>
    </lineage>
</organism>
<feature type="non-terminal residue" evidence="2">
    <location>
        <position position="1"/>
    </location>
</feature>
<keyword evidence="3" id="KW-1185">Reference proteome</keyword>
<dbReference type="Proteomes" id="UP000499080">
    <property type="component" value="Unassembled WGS sequence"/>
</dbReference>
<feature type="transmembrane region" description="Helical" evidence="1">
    <location>
        <begin position="43"/>
        <end position="63"/>
    </location>
</feature>
<proteinExistence type="predicted"/>
<gene>
    <name evidence="2" type="ORF">AVEN_67495_1</name>
</gene>
<keyword evidence="1" id="KW-0472">Membrane</keyword>
<dbReference type="EMBL" id="BGPR01188464">
    <property type="protein sequence ID" value="GBM84253.1"/>
    <property type="molecule type" value="Genomic_DNA"/>
</dbReference>